<dbReference type="InterPro" id="IPR036691">
    <property type="entry name" value="Endo/exonu/phosph_ase_sf"/>
</dbReference>
<feature type="non-terminal residue" evidence="2">
    <location>
        <position position="310"/>
    </location>
</feature>
<keyword evidence="1" id="KW-0175">Coiled coil</keyword>
<evidence type="ECO:0008006" key="4">
    <source>
        <dbReference type="Google" id="ProtNLM"/>
    </source>
</evidence>
<proteinExistence type="predicted"/>
<dbReference type="AlphaFoldDB" id="A0AAD6SA26"/>
<evidence type="ECO:0000256" key="1">
    <source>
        <dbReference type="SAM" id="Coils"/>
    </source>
</evidence>
<feature type="coiled-coil region" evidence="1">
    <location>
        <begin position="283"/>
        <end position="310"/>
    </location>
</feature>
<dbReference type="SUPFAM" id="SSF56219">
    <property type="entry name" value="DNase I-like"/>
    <property type="match status" value="1"/>
</dbReference>
<reference evidence="2" key="1">
    <citation type="submission" date="2023-03" db="EMBL/GenBank/DDBJ databases">
        <title>Massive genome expansion in bonnet fungi (Mycena s.s.) driven by repeated elements and novel gene families across ecological guilds.</title>
        <authorList>
            <consortium name="Lawrence Berkeley National Laboratory"/>
            <person name="Harder C.B."/>
            <person name="Miyauchi S."/>
            <person name="Viragh M."/>
            <person name="Kuo A."/>
            <person name="Thoen E."/>
            <person name="Andreopoulos B."/>
            <person name="Lu D."/>
            <person name="Skrede I."/>
            <person name="Drula E."/>
            <person name="Henrissat B."/>
            <person name="Morin E."/>
            <person name="Kohler A."/>
            <person name="Barry K."/>
            <person name="LaButti K."/>
            <person name="Morin E."/>
            <person name="Salamov A."/>
            <person name="Lipzen A."/>
            <person name="Mereny Z."/>
            <person name="Hegedus B."/>
            <person name="Baldrian P."/>
            <person name="Stursova M."/>
            <person name="Weitz H."/>
            <person name="Taylor A."/>
            <person name="Grigoriev I.V."/>
            <person name="Nagy L.G."/>
            <person name="Martin F."/>
            <person name="Kauserud H."/>
        </authorList>
    </citation>
    <scope>NUCLEOTIDE SEQUENCE</scope>
    <source>
        <strain evidence="2">CBHHK200</strain>
    </source>
</reference>
<gene>
    <name evidence="2" type="ORF">C8F04DRAFT_894209</name>
</gene>
<sequence>DEKIGALVVGETHLSANQADEIQAALGKRMDIYNSPNPENPSTRGIALVLNREITNTKGVKIWYLKPGRAILAVLPWHGKLTHTVLGVYAPAESMEENEGFWNELCEMWMTTDLPVPDSLVGDTNLVEEPIDRMPHRRDSAPAAAALARFKRLLGLEDGWRKVNPDTKEYTYTSPHGTLSRLDRIYVSPTLFKNCKHWVISDAAGGLTDHRLVSVQIKAPGSPYIGKGRYTIPLFLLRDKQFIDFTMHAGSELEAKIEAAEDDPDIIQTVFKLFKDNIRDFARARAKVAIGSLAEKKKKLQNERESILNE</sequence>
<keyword evidence="3" id="KW-1185">Reference proteome</keyword>
<dbReference type="Gene3D" id="3.60.10.10">
    <property type="entry name" value="Endonuclease/exonuclease/phosphatase"/>
    <property type="match status" value="1"/>
</dbReference>
<feature type="non-terminal residue" evidence="2">
    <location>
        <position position="1"/>
    </location>
</feature>
<name>A0AAD6SA26_9AGAR</name>
<evidence type="ECO:0000313" key="2">
    <source>
        <dbReference type="EMBL" id="KAJ7023193.1"/>
    </source>
</evidence>
<comment type="caution">
    <text evidence="2">The sequence shown here is derived from an EMBL/GenBank/DDBJ whole genome shotgun (WGS) entry which is preliminary data.</text>
</comment>
<dbReference type="EMBL" id="JARJCM010000192">
    <property type="protein sequence ID" value="KAJ7023193.1"/>
    <property type="molecule type" value="Genomic_DNA"/>
</dbReference>
<accession>A0AAD6SA26</accession>
<evidence type="ECO:0000313" key="3">
    <source>
        <dbReference type="Proteomes" id="UP001218188"/>
    </source>
</evidence>
<protein>
    <recommendedName>
        <fullName evidence="4">DNase I-like protein</fullName>
    </recommendedName>
</protein>
<dbReference type="Proteomes" id="UP001218188">
    <property type="component" value="Unassembled WGS sequence"/>
</dbReference>
<organism evidence="2 3">
    <name type="scientific">Mycena alexandri</name>
    <dbReference type="NCBI Taxonomy" id="1745969"/>
    <lineage>
        <taxon>Eukaryota</taxon>
        <taxon>Fungi</taxon>
        <taxon>Dikarya</taxon>
        <taxon>Basidiomycota</taxon>
        <taxon>Agaricomycotina</taxon>
        <taxon>Agaricomycetes</taxon>
        <taxon>Agaricomycetidae</taxon>
        <taxon>Agaricales</taxon>
        <taxon>Marasmiineae</taxon>
        <taxon>Mycenaceae</taxon>
        <taxon>Mycena</taxon>
    </lineage>
</organism>